<reference evidence="4 5" key="1">
    <citation type="journal article" date="2015" name="Genome Announc.">
        <title>Expanding the biotechnology potential of lactobacilli through comparative genomics of 213 strains and associated genera.</title>
        <authorList>
            <person name="Sun Z."/>
            <person name="Harris H.M."/>
            <person name="McCann A."/>
            <person name="Guo C."/>
            <person name="Argimon S."/>
            <person name="Zhang W."/>
            <person name="Yang X."/>
            <person name="Jeffery I.B."/>
            <person name="Cooney J.C."/>
            <person name="Kagawa T.F."/>
            <person name="Liu W."/>
            <person name="Song Y."/>
            <person name="Salvetti E."/>
            <person name="Wrobel A."/>
            <person name="Rasinkangas P."/>
            <person name="Parkhill J."/>
            <person name="Rea M.C."/>
            <person name="O'Sullivan O."/>
            <person name="Ritari J."/>
            <person name="Douillard F.P."/>
            <person name="Paul Ross R."/>
            <person name="Yang R."/>
            <person name="Briner A.E."/>
            <person name="Felis G.E."/>
            <person name="de Vos W.M."/>
            <person name="Barrangou R."/>
            <person name="Klaenhammer T.R."/>
            <person name="Caufield P.W."/>
            <person name="Cui Y."/>
            <person name="Zhang H."/>
            <person name="O'Toole P.W."/>
        </authorList>
    </citation>
    <scope>NUCLEOTIDE SEQUENCE [LARGE SCALE GENOMIC DNA]</scope>
    <source>
        <strain evidence="4 5">DSM 19906</strain>
    </source>
</reference>
<dbReference type="PATRIC" id="fig|1423766.4.peg.1463"/>
<dbReference type="Pfam" id="PF00583">
    <property type="entry name" value="Acetyltransf_1"/>
    <property type="match status" value="1"/>
</dbReference>
<dbReference type="InterPro" id="IPR000182">
    <property type="entry name" value="GNAT_dom"/>
</dbReference>
<dbReference type="InterPro" id="IPR016181">
    <property type="entry name" value="Acyl_CoA_acyltransferase"/>
</dbReference>
<evidence type="ECO:0000259" key="3">
    <source>
        <dbReference type="PROSITE" id="PS51186"/>
    </source>
</evidence>
<comment type="caution">
    <text evidence="4">The sequence shown here is derived from an EMBL/GenBank/DDBJ whole genome shotgun (WGS) entry which is preliminary data.</text>
</comment>
<keyword evidence="2" id="KW-0012">Acyltransferase</keyword>
<dbReference type="InterPro" id="IPR051556">
    <property type="entry name" value="N-term/lysine_N-AcTrnsfr"/>
</dbReference>
<gene>
    <name evidence="4" type="ORF">FC98_GL001414</name>
</gene>
<evidence type="ECO:0000313" key="4">
    <source>
        <dbReference type="EMBL" id="KRL20550.1"/>
    </source>
</evidence>
<dbReference type="CDD" id="cd04301">
    <property type="entry name" value="NAT_SF"/>
    <property type="match status" value="1"/>
</dbReference>
<evidence type="ECO:0000256" key="2">
    <source>
        <dbReference type="ARBA" id="ARBA00023315"/>
    </source>
</evidence>
<proteinExistence type="predicted"/>
<dbReference type="GO" id="GO:0016747">
    <property type="term" value="F:acyltransferase activity, transferring groups other than amino-acyl groups"/>
    <property type="evidence" value="ECO:0007669"/>
    <property type="project" value="InterPro"/>
</dbReference>
<accession>A0A0R1NJY2</accession>
<evidence type="ECO:0000313" key="5">
    <source>
        <dbReference type="Proteomes" id="UP000051439"/>
    </source>
</evidence>
<dbReference type="PANTHER" id="PTHR42919:SF8">
    <property type="entry name" value="N-ALPHA-ACETYLTRANSFERASE 50"/>
    <property type="match status" value="1"/>
</dbReference>
<protein>
    <submittedName>
        <fullName evidence="4">Acetyltransferase, GNAT family</fullName>
    </submittedName>
</protein>
<dbReference type="RefSeq" id="WP_008857098.1">
    <property type="nucleotide sequence ID" value="NZ_AZEB01000024.1"/>
</dbReference>
<keyword evidence="5" id="KW-1185">Reference proteome</keyword>
<dbReference type="Proteomes" id="UP000051439">
    <property type="component" value="Unassembled WGS sequence"/>
</dbReference>
<sequence>MMILLKLAKMSQSDFEKYWQTAVVDYANEKVKAGAWPTDHAKDNAKQEFEKLVPDGLATPGHYFYDIVASNTKVGTVWLAERSADSKEAFLYDIQISPAYQGQGFGTKTLQLIDEEAAHLGFKKIALHAFGNNKRAIHVYEKDGFEITDVWMAKKVSEIK</sequence>
<dbReference type="EMBL" id="AZEB01000024">
    <property type="protein sequence ID" value="KRL20550.1"/>
    <property type="molecule type" value="Genomic_DNA"/>
</dbReference>
<dbReference type="PANTHER" id="PTHR42919">
    <property type="entry name" value="N-ALPHA-ACETYLTRANSFERASE"/>
    <property type="match status" value="1"/>
</dbReference>
<name>A0A0R1NJY2_9LACO</name>
<dbReference type="Gene3D" id="3.40.630.30">
    <property type="match status" value="1"/>
</dbReference>
<evidence type="ECO:0000256" key="1">
    <source>
        <dbReference type="ARBA" id="ARBA00022679"/>
    </source>
</evidence>
<dbReference type="SUPFAM" id="SSF55729">
    <property type="entry name" value="Acyl-CoA N-acyltransferases (Nat)"/>
    <property type="match status" value="1"/>
</dbReference>
<organism evidence="4 5">
    <name type="scientific">Lentilactobacillus kisonensis DSM 19906 = JCM 15041</name>
    <dbReference type="NCBI Taxonomy" id="1423766"/>
    <lineage>
        <taxon>Bacteria</taxon>
        <taxon>Bacillati</taxon>
        <taxon>Bacillota</taxon>
        <taxon>Bacilli</taxon>
        <taxon>Lactobacillales</taxon>
        <taxon>Lactobacillaceae</taxon>
        <taxon>Lentilactobacillus</taxon>
    </lineage>
</organism>
<dbReference type="PROSITE" id="PS51186">
    <property type="entry name" value="GNAT"/>
    <property type="match status" value="1"/>
</dbReference>
<keyword evidence="1 4" id="KW-0808">Transferase</keyword>
<dbReference type="AlphaFoldDB" id="A0A0R1NJY2"/>
<feature type="domain" description="N-acetyltransferase" evidence="3">
    <location>
        <begin position="5"/>
        <end position="160"/>
    </location>
</feature>